<keyword evidence="9" id="KW-0964">Secreted</keyword>
<dbReference type="OrthoDB" id="345880at2"/>
<dbReference type="GO" id="GO:0004222">
    <property type="term" value="F:metalloendopeptidase activity"/>
    <property type="evidence" value="ECO:0007669"/>
    <property type="project" value="UniProtKB-UniRule"/>
</dbReference>
<dbReference type="InterPro" id="IPR023612">
    <property type="entry name" value="Peptidase_M4"/>
</dbReference>
<keyword evidence="3" id="KW-0479">Metal-binding</keyword>
<reference evidence="14 15" key="1">
    <citation type="submission" date="2018-08" db="EMBL/GenBank/DDBJ databases">
        <title>Sequencing the genomes of 1000 actinobacteria strains.</title>
        <authorList>
            <person name="Klenk H.-P."/>
        </authorList>
    </citation>
    <scope>NUCLEOTIDE SEQUENCE [LARGE SCALE GENOMIC DNA]</scope>
    <source>
        <strain evidence="14 15">DSM 43927</strain>
    </source>
</reference>
<evidence type="ECO:0000259" key="12">
    <source>
        <dbReference type="Pfam" id="PF02868"/>
    </source>
</evidence>
<dbReference type="Proteomes" id="UP000256661">
    <property type="component" value="Unassembled WGS sequence"/>
</dbReference>
<keyword evidence="2 9" id="KW-0645">Protease</keyword>
<feature type="domain" description="FTP" evidence="13">
    <location>
        <begin position="63"/>
        <end position="107"/>
    </location>
</feature>
<dbReference type="SUPFAM" id="SSF55486">
    <property type="entry name" value="Metalloproteases ('zincins'), catalytic domain"/>
    <property type="match status" value="1"/>
</dbReference>
<dbReference type="InterPro" id="IPR011096">
    <property type="entry name" value="FTP_domain"/>
</dbReference>
<evidence type="ECO:0000256" key="3">
    <source>
        <dbReference type="ARBA" id="ARBA00022723"/>
    </source>
</evidence>
<dbReference type="InterPro" id="IPR027268">
    <property type="entry name" value="Peptidase_M4/M1_CTD_sf"/>
</dbReference>
<keyword evidence="4 9" id="KW-0732">Signal</keyword>
<evidence type="ECO:0000259" key="11">
    <source>
        <dbReference type="Pfam" id="PF01447"/>
    </source>
</evidence>
<dbReference type="Gene3D" id="1.10.390.10">
    <property type="entry name" value="Neutral Protease Domain 2"/>
    <property type="match status" value="1"/>
</dbReference>
<comment type="subcellular location">
    <subcellularLocation>
        <location evidence="9">Secreted</location>
    </subcellularLocation>
</comment>
<dbReference type="GO" id="GO:0005576">
    <property type="term" value="C:extracellular region"/>
    <property type="evidence" value="ECO:0007669"/>
    <property type="project" value="UniProtKB-SubCell"/>
</dbReference>
<evidence type="ECO:0000256" key="1">
    <source>
        <dbReference type="ARBA" id="ARBA00009388"/>
    </source>
</evidence>
<dbReference type="InterPro" id="IPR013856">
    <property type="entry name" value="Peptidase_M4_domain"/>
</dbReference>
<evidence type="ECO:0000256" key="8">
    <source>
        <dbReference type="PIRSR" id="PIRSR623612-1"/>
    </source>
</evidence>
<evidence type="ECO:0000313" key="15">
    <source>
        <dbReference type="Proteomes" id="UP000256661"/>
    </source>
</evidence>
<evidence type="ECO:0000313" key="14">
    <source>
        <dbReference type="EMBL" id="REF00776.1"/>
    </source>
</evidence>
<protein>
    <recommendedName>
        <fullName evidence="9">Neutral metalloproteinase</fullName>
        <ecNumber evidence="9">3.4.24.-</ecNumber>
    </recommendedName>
</protein>
<feature type="region of interest" description="Disordered" evidence="10">
    <location>
        <begin position="117"/>
        <end position="136"/>
    </location>
</feature>
<dbReference type="EC" id="3.4.24.-" evidence="9"/>
<comment type="caution">
    <text evidence="14">The sequence shown here is derived from an EMBL/GenBank/DDBJ whole genome shotgun (WGS) entry which is preliminary data.</text>
</comment>
<feature type="domain" description="Peptidase M4 C-terminal" evidence="12">
    <location>
        <begin position="359"/>
        <end position="534"/>
    </location>
</feature>
<sequence length="535" mass="56285">MKRAGLAATTALVAVAATTQAALADPRPPSPPTPSASAPAVAARALAAAAPRGDELKAGPDTSFAVTDVIVDRDGTTHTRMTRTYRRLPVLGGDLVVHQTRTGGWKGASLGLAEAPAAGTPKVRADDAEETADDSRRDVVGGGQLVYEARTADRVPRLAWRFRTEGRQPDGTPSRVYVSVDAKTGKVLMREETVHTDAGQGRGLYGGTVPLETTRSGGTFQLSDPTRGNTHTADSKNQSDFCFLIFCLWRAPSTALTDADNAWGDGTAGDRATVAVDAQYGTNMTWDFFKNTFGRNGIGNDGKGSYNRAHYGNKYANAFWDDSCFCMTYGDGDGTKMGPLTSLDVAAHEMSHGVTSKTAKLVYSGESGGLNEATSDIFAAAVEFYAKNGTDVPDYLVGEKIMLPGAGRSALRYMDRPSRDGKSADSWSAETGKLDVHYSSGVANHFFYLLAEGSGKKTLHGVEYDSPTANGSSLNGIGIDAATRIWYKALTAYMTSSTNYAGARTATLNAANDLFGAGSAQSAAVAAAWSAVNVN</sequence>
<dbReference type="InterPro" id="IPR001570">
    <property type="entry name" value="Peptidase_M4_C_domain"/>
</dbReference>
<keyword evidence="6 9" id="KW-0862">Zinc</keyword>
<gene>
    <name evidence="14" type="ORF">DFJ69_6357</name>
</gene>
<dbReference type="Pfam" id="PF01447">
    <property type="entry name" value="Peptidase_M4"/>
    <property type="match status" value="1"/>
</dbReference>
<keyword evidence="5 9" id="KW-0378">Hydrolase</keyword>
<feature type="chain" id="PRO_5023159861" description="Neutral metalloproteinase" evidence="9">
    <location>
        <begin position="25"/>
        <end position="535"/>
    </location>
</feature>
<comment type="function">
    <text evidence="9">Extracellular zinc metalloprotease.</text>
</comment>
<evidence type="ECO:0000256" key="10">
    <source>
        <dbReference type="SAM" id="MobiDB-lite"/>
    </source>
</evidence>
<dbReference type="PANTHER" id="PTHR33794">
    <property type="entry name" value="BACILLOLYSIN"/>
    <property type="match status" value="1"/>
</dbReference>
<dbReference type="GO" id="GO:0006508">
    <property type="term" value="P:proteolysis"/>
    <property type="evidence" value="ECO:0007669"/>
    <property type="project" value="UniProtKB-KW"/>
</dbReference>
<dbReference type="Pfam" id="PF07504">
    <property type="entry name" value="FTP"/>
    <property type="match status" value="1"/>
</dbReference>
<dbReference type="RefSeq" id="WP_116025894.1">
    <property type="nucleotide sequence ID" value="NZ_QTTT01000001.1"/>
</dbReference>
<feature type="active site" description="Proton donor" evidence="8">
    <location>
        <position position="437"/>
    </location>
</feature>
<feature type="active site" evidence="8">
    <location>
        <position position="349"/>
    </location>
</feature>
<evidence type="ECO:0000256" key="6">
    <source>
        <dbReference type="ARBA" id="ARBA00022833"/>
    </source>
</evidence>
<evidence type="ECO:0000256" key="5">
    <source>
        <dbReference type="ARBA" id="ARBA00022801"/>
    </source>
</evidence>
<comment type="cofactor">
    <cofactor evidence="9">
        <name>Zn(2+)</name>
        <dbReference type="ChEBI" id="CHEBI:29105"/>
    </cofactor>
</comment>
<keyword evidence="15" id="KW-1185">Reference proteome</keyword>
<accession>A0A3D9T699</accession>
<organism evidence="14 15">
    <name type="scientific">Thermomonospora umbrina</name>
    <dbReference type="NCBI Taxonomy" id="111806"/>
    <lineage>
        <taxon>Bacteria</taxon>
        <taxon>Bacillati</taxon>
        <taxon>Actinomycetota</taxon>
        <taxon>Actinomycetes</taxon>
        <taxon>Streptosporangiales</taxon>
        <taxon>Thermomonosporaceae</taxon>
        <taxon>Thermomonospora</taxon>
    </lineage>
</organism>
<evidence type="ECO:0000256" key="9">
    <source>
        <dbReference type="RuleBase" id="RU366073"/>
    </source>
</evidence>
<dbReference type="Pfam" id="PF02868">
    <property type="entry name" value="Peptidase_M4_C"/>
    <property type="match status" value="1"/>
</dbReference>
<dbReference type="AlphaFoldDB" id="A0A3D9T699"/>
<dbReference type="PANTHER" id="PTHR33794:SF1">
    <property type="entry name" value="BACILLOLYSIN"/>
    <property type="match status" value="1"/>
</dbReference>
<dbReference type="PRINTS" id="PR00730">
    <property type="entry name" value="THERMOLYSIN"/>
</dbReference>
<evidence type="ECO:0000256" key="2">
    <source>
        <dbReference type="ARBA" id="ARBA00022670"/>
    </source>
</evidence>
<feature type="domain" description="Peptidase M4" evidence="11">
    <location>
        <begin position="199"/>
        <end position="356"/>
    </location>
</feature>
<proteinExistence type="inferred from homology"/>
<dbReference type="InterPro" id="IPR050728">
    <property type="entry name" value="Zinc_Metalloprotease_M4"/>
</dbReference>
<dbReference type="EMBL" id="QTTT01000001">
    <property type="protein sequence ID" value="REF00776.1"/>
    <property type="molecule type" value="Genomic_DNA"/>
</dbReference>
<name>A0A3D9T699_9ACTN</name>
<dbReference type="GO" id="GO:0046872">
    <property type="term" value="F:metal ion binding"/>
    <property type="evidence" value="ECO:0007669"/>
    <property type="project" value="UniProtKB-UniRule"/>
</dbReference>
<dbReference type="Gene3D" id="3.10.170.10">
    <property type="match status" value="1"/>
</dbReference>
<evidence type="ECO:0000256" key="4">
    <source>
        <dbReference type="ARBA" id="ARBA00022729"/>
    </source>
</evidence>
<feature type="signal peptide" evidence="9">
    <location>
        <begin position="1"/>
        <end position="24"/>
    </location>
</feature>
<keyword evidence="7 9" id="KW-0482">Metalloprotease</keyword>
<comment type="similarity">
    <text evidence="1 9">Belongs to the peptidase M4 family.</text>
</comment>
<dbReference type="CDD" id="cd09597">
    <property type="entry name" value="M4_TLP"/>
    <property type="match status" value="1"/>
</dbReference>
<evidence type="ECO:0000259" key="13">
    <source>
        <dbReference type="Pfam" id="PF07504"/>
    </source>
</evidence>
<evidence type="ECO:0000256" key="7">
    <source>
        <dbReference type="ARBA" id="ARBA00023049"/>
    </source>
</evidence>
<dbReference type="Gene3D" id="3.10.450.490">
    <property type="match status" value="1"/>
</dbReference>